<dbReference type="PROSITE" id="PS51257">
    <property type="entry name" value="PROKAR_LIPOPROTEIN"/>
    <property type="match status" value="1"/>
</dbReference>
<protein>
    <recommendedName>
        <fullName evidence="6 7">Large ribosomal subunit protein bL31</fullName>
    </recommendedName>
</protein>
<dbReference type="InterPro" id="IPR002150">
    <property type="entry name" value="Ribosomal_bL31"/>
</dbReference>
<dbReference type="GO" id="GO:0019843">
    <property type="term" value="F:rRNA binding"/>
    <property type="evidence" value="ECO:0007669"/>
    <property type="project" value="UniProtKB-KW"/>
</dbReference>
<feature type="binding site" evidence="7">
    <location>
        <position position="37"/>
    </location>
    <ligand>
        <name>Zn(2+)</name>
        <dbReference type="ChEBI" id="CHEBI:29105"/>
    </ligand>
</feature>
<comment type="subunit">
    <text evidence="7">Part of the 50S ribosomal subunit.</text>
</comment>
<evidence type="ECO:0000313" key="9">
    <source>
        <dbReference type="EMBL" id="PJE64004.1"/>
    </source>
</evidence>
<feature type="binding site" evidence="7">
    <location>
        <position position="40"/>
    </location>
    <ligand>
        <name>Zn(2+)</name>
        <dbReference type="ChEBI" id="CHEBI:29105"/>
    </ligand>
</feature>
<dbReference type="Proteomes" id="UP000231569">
    <property type="component" value="Unassembled WGS sequence"/>
</dbReference>
<reference evidence="10" key="1">
    <citation type="submission" date="2017-09" db="EMBL/GenBank/DDBJ databases">
        <title>Depth-based differentiation of microbial function through sediment-hosted aquifers and enrichment of novel symbionts in the deep terrestrial subsurface.</title>
        <authorList>
            <person name="Probst A.J."/>
            <person name="Ladd B."/>
            <person name="Jarett J.K."/>
            <person name="Geller-Mcgrath D.E."/>
            <person name="Sieber C.M.K."/>
            <person name="Emerson J.B."/>
            <person name="Anantharaman K."/>
            <person name="Thomas B.C."/>
            <person name="Malmstrom R."/>
            <person name="Stieglmeier M."/>
            <person name="Klingl A."/>
            <person name="Woyke T."/>
            <person name="Ryan C.M."/>
            <person name="Banfield J.F."/>
        </authorList>
    </citation>
    <scope>NUCLEOTIDE SEQUENCE [LARGE SCALE GENOMIC DNA]</scope>
</reference>
<dbReference type="PANTHER" id="PTHR33280">
    <property type="entry name" value="50S RIBOSOMAL PROTEIN L31, CHLOROPLASTIC"/>
    <property type="match status" value="1"/>
</dbReference>
<evidence type="ECO:0000256" key="5">
    <source>
        <dbReference type="ARBA" id="ARBA00023274"/>
    </source>
</evidence>
<feature type="binding site" evidence="7">
    <location>
        <position position="19"/>
    </location>
    <ligand>
        <name>Zn(2+)</name>
        <dbReference type="ChEBI" id="CHEBI:29105"/>
    </ligand>
</feature>
<dbReference type="PRINTS" id="PR01249">
    <property type="entry name" value="RIBOSOMALL31"/>
</dbReference>
<accession>A0A2M8KVP4</accession>
<comment type="caution">
    <text evidence="9">The sequence shown here is derived from an EMBL/GenBank/DDBJ whole genome shotgun (WGS) entry which is preliminary data.</text>
</comment>
<dbReference type="GO" id="GO:0046872">
    <property type="term" value="F:metal ion binding"/>
    <property type="evidence" value="ECO:0007669"/>
    <property type="project" value="UniProtKB-KW"/>
</dbReference>
<dbReference type="AlphaFoldDB" id="A0A2M8KVP4"/>
<dbReference type="PANTHER" id="PTHR33280:SF1">
    <property type="entry name" value="LARGE RIBOSOMAL SUBUNIT PROTEIN BL31C"/>
    <property type="match status" value="1"/>
</dbReference>
<dbReference type="GO" id="GO:0005840">
    <property type="term" value="C:ribosome"/>
    <property type="evidence" value="ECO:0007669"/>
    <property type="project" value="UniProtKB-KW"/>
</dbReference>
<evidence type="ECO:0000256" key="4">
    <source>
        <dbReference type="ARBA" id="ARBA00022980"/>
    </source>
</evidence>
<comment type="cofactor">
    <cofactor evidence="7">
        <name>Zn(2+)</name>
        <dbReference type="ChEBI" id="CHEBI:29105"/>
    </cofactor>
    <text evidence="7">Binds 1 zinc ion per subunit.</text>
</comment>
<evidence type="ECO:0000256" key="7">
    <source>
        <dbReference type="HAMAP-Rule" id="MF_00501"/>
    </source>
</evidence>
<dbReference type="InterPro" id="IPR034704">
    <property type="entry name" value="Ribosomal_bL28/bL31-like_sf"/>
</dbReference>
<proteinExistence type="inferred from homology"/>
<dbReference type="GO" id="GO:0003735">
    <property type="term" value="F:structural constituent of ribosome"/>
    <property type="evidence" value="ECO:0007669"/>
    <property type="project" value="InterPro"/>
</dbReference>
<feature type="compositionally biased region" description="Basic and acidic residues" evidence="8">
    <location>
        <begin position="78"/>
        <end position="89"/>
    </location>
</feature>
<dbReference type="NCBIfam" id="NF000612">
    <property type="entry name" value="PRK00019.1"/>
    <property type="match status" value="1"/>
</dbReference>
<dbReference type="HAMAP" id="MF_00501">
    <property type="entry name" value="Ribosomal_bL31_1"/>
    <property type="match status" value="1"/>
</dbReference>
<organism evidence="9 10">
    <name type="scientific">Candidatus Roizmanbacteria bacterium CG10_big_fil_rev_8_21_14_0_10_45_7</name>
    <dbReference type="NCBI Taxonomy" id="1974854"/>
    <lineage>
        <taxon>Bacteria</taxon>
        <taxon>Candidatus Roizmaniibacteriota</taxon>
    </lineage>
</organism>
<dbReference type="InterPro" id="IPR042105">
    <property type="entry name" value="Ribosomal_bL31_sf"/>
</dbReference>
<comment type="function">
    <text evidence="7">Binds the 23S rRNA.</text>
</comment>
<keyword evidence="5 7" id="KW-0687">Ribonucleoprotein</keyword>
<dbReference type="EMBL" id="PFEE01000004">
    <property type="protein sequence ID" value="PJE64004.1"/>
    <property type="molecule type" value="Genomic_DNA"/>
</dbReference>
<name>A0A2M8KVP4_9BACT</name>
<evidence type="ECO:0000256" key="6">
    <source>
        <dbReference type="ARBA" id="ARBA00035687"/>
    </source>
</evidence>
<keyword evidence="2 7" id="KW-0699">rRNA-binding</keyword>
<keyword evidence="7" id="KW-0862">Zinc</keyword>
<evidence type="ECO:0000256" key="1">
    <source>
        <dbReference type="ARBA" id="ARBA00009296"/>
    </source>
</evidence>
<keyword evidence="4 7" id="KW-0689">Ribosomal protein</keyword>
<dbReference type="GO" id="GO:0006412">
    <property type="term" value="P:translation"/>
    <property type="evidence" value="ECO:0007669"/>
    <property type="project" value="UniProtKB-UniRule"/>
</dbReference>
<dbReference type="GO" id="GO:1990904">
    <property type="term" value="C:ribonucleoprotein complex"/>
    <property type="evidence" value="ECO:0007669"/>
    <property type="project" value="UniProtKB-KW"/>
</dbReference>
<gene>
    <name evidence="7" type="primary">rpmE</name>
    <name evidence="9" type="ORF">COU89_00195</name>
</gene>
<sequence>MKATIHPKYYPQATVTCGCGNTFTVGSTREKINVEICSKCHPLYTGETRLVDTMGQVEKFKKRSDLAAQTAWKKKERIQKQRKSEKSLRDLLSGM</sequence>
<comment type="similarity">
    <text evidence="1 7">Belongs to the bacterial ribosomal protein bL31 family. Type A subfamily.</text>
</comment>
<evidence type="ECO:0000256" key="2">
    <source>
        <dbReference type="ARBA" id="ARBA00022730"/>
    </source>
</evidence>
<dbReference type="InterPro" id="IPR027491">
    <property type="entry name" value="Ribosomal_bL31_A"/>
</dbReference>
<feature type="binding site" evidence="7">
    <location>
        <position position="17"/>
    </location>
    <ligand>
        <name>Zn(2+)</name>
        <dbReference type="ChEBI" id="CHEBI:29105"/>
    </ligand>
</feature>
<dbReference type="NCBIfam" id="TIGR00105">
    <property type="entry name" value="L31"/>
    <property type="match status" value="1"/>
</dbReference>
<keyword evidence="7" id="KW-0479">Metal-binding</keyword>
<evidence type="ECO:0000256" key="8">
    <source>
        <dbReference type="SAM" id="MobiDB-lite"/>
    </source>
</evidence>
<keyword evidence="3 7" id="KW-0694">RNA-binding</keyword>
<evidence type="ECO:0000256" key="3">
    <source>
        <dbReference type="ARBA" id="ARBA00022884"/>
    </source>
</evidence>
<dbReference type="SUPFAM" id="SSF143800">
    <property type="entry name" value="L28p-like"/>
    <property type="match status" value="1"/>
</dbReference>
<dbReference type="Gene3D" id="4.10.830.30">
    <property type="entry name" value="Ribosomal protein L31"/>
    <property type="match status" value="1"/>
</dbReference>
<feature type="region of interest" description="Disordered" evidence="8">
    <location>
        <begin position="71"/>
        <end position="95"/>
    </location>
</feature>
<dbReference type="Pfam" id="PF01197">
    <property type="entry name" value="Ribosomal_L31"/>
    <property type="match status" value="1"/>
</dbReference>
<evidence type="ECO:0000313" key="10">
    <source>
        <dbReference type="Proteomes" id="UP000231569"/>
    </source>
</evidence>